<organism evidence="2 3">
    <name type="scientific">Potamilus streckersoni</name>
    <dbReference type="NCBI Taxonomy" id="2493646"/>
    <lineage>
        <taxon>Eukaryota</taxon>
        <taxon>Metazoa</taxon>
        <taxon>Spiralia</taxon>
        <taxon>Lophotrochozoa</taxon>
        <taxon>Mollusca</taxon>
        <taxon>Bivalvia</taxon>
        <taxon>Autobranchia</taxon>
        <taxon>Heteroconchia</taxon>
        <taxon>Palaeoheterodonta</taxon>
        <taxon>Unionida</taxon>
        <taxon>Unionoidea</taxon>
        <taxon>Unionidae</taxon>
        <taxon>Ambleminae</taxon>
        <taxon>Lampsilini</taxon>
        <taxon>Potamilus</taxon>
    </lineage>
</organism>
<evidence type="ECO:0000256" key="1">
    <source>
        <dbReference type="SAM" id="Phobius"/>
    </source>
</evidence>
<reference evidence="2" key="3">
    <citation type="submission" date="2023-05" db="EMBL/GenBank/DDBJ databases">
        <authorList>
            <person name="Smith C.H."/>
        </authorList>
    </citation>
    <scope>NUCLEOTIDE SEQUENCE</scope>
    <source>
        <strain evidence="2">CHS0354</strain>
        <tissue evidence="2">Mantle</tissue>
    </source>
</reference>
<keyword evidence="1" id="KW-0472">Membrane</keyword>
<dbReference type="Pfam" id="PF04214">
    <property type="entry name" value="DUF411"/>
    <property type="match status" value="1"/>
</dbReference>
<dbReference type="PANTHER" id="PTHR18895:SF74">
    <property type="entry name" value="MTRF1L RELEASE FACTOR GLUTAMINE METHYLTRANSFERASE"/>
    <property type="match status" value="1"/>
</dbReference>
<evidence type="ECO:0000313" key="3">
    <source>
        <dbReference type="Proteomes" id="UP001195483"/>
    </source>
</evidence>
<comment type="caution">
    <text evidence="2">The sequence shown here is derived from an EMBL/GenBank/DDBJ whole genome shotgun (WGS) entry which is preliminary data.</text>
</comment>
<dbReference type="EMBL" id="JAEAOA010000186">
    <property type="protein sequence ID" value="KAK3604173.1"/>
    <property type="molecule type" value="Genomic_DNA"/>
</dbReference>
<reference evidence="2" key="1">
    <citation type="journal article" date="2021" name="Genome Biol. Evol.">
        <title>A High-Quality Reference Genome for a Parasitic Bivalve with Doubly Uniparental Inheritance (Bivalvia: Unionida).</title>
        <authorList>
            <person name="Smith C.H."/>
        </authorList>
    </citation>
    <scope>NUCLEOTIDE SEQUENCE</scope>
    <source>
        <strain evidence="2">CHS0354</strain>
    </source>
</reference>
<reference evidence="2" key="2">
    <citation type="journal article" date="2021" name="Genome Biol. Evol.">
        <title>Developing a high-quality reference genome for a parasitic bivalve with doubly uniparental inheritance (Bivalvia: Unionida).</title>
        <authorList>
            <person name="Smith C.H."/>
        </authorList>
    </citation>
    <scope>NUCLEOTIDE SEQUENCE</scope>
    <source>
        <strain evidence="2">CHS0354</strain>
        <tissue evidence="2">Mantle</tissue>
    </source>
</reference>
<protein>
    <recommendedName>
        <fullName evidence="4">DUF411 domain-containing protein</fullName>
    </recommendedName>
</protein>
<name>A0AAE0T636_9BIVA</name>
<dbReference type="InterPro" id="IPR036249">
    <property type="entry name" value="Thioredoxin-like_sf"/>
</dbReference>
<dbReference type="SUPFAM" id="SSF52833">
    <property type="entry name" value="Thioredoxin-like"/>
    <property type="match status" value="1"/>
</dbReference>
<sequence>MSNPPYVSADEMNELPRESQQYEPRAAFYGGQYGLDFYRLFAERLYTMITPGGYLIMEYGWQQKNAVMQIFAVDPHWELIGTYQDINGKDRVITFRTTLLLLIAGAVIMPVLHAANHKSADKDKSEDKGNNEMIVYKDPNCGCCKKWVEHMRQNGFVVKEQNVSNVQQYKESLGVPREMASCHTAAVNGYFVEGHVPAEDVIRLIKSKSAEIKGLAVPGMPTGSPGMEQGFRKDPYDVIAVKKNGQSYPYQSHR</sequence>
<dbReference type="PANTHER" id="PTHR18895">
    <property type="entry name" value="HEMK METHYLTRANSFERASE"/>
    <property type="match status" value="1"/>
</dbReference>
<feature type="transmembrane region" description="Helical" evidence="1">
    <location>
        <begin position="93"/>
        <end position="115"/>
    </location>
</feature>
<dbReference type="InterPro" id="IPR050320">
    <property type="entry name" value="N5-glutamine_MTase"/>
</dbReference>
<dbReference type="Gene3D" id="3.40.50.150">
    <property type="entry name" value="Vaccinia Virus protein VP39"/>
    <property type="match status" value="1"/>
</dbReference>
<gene>
    <name evidence="2" type="ORF">CHS0354_001980</name>
</gene>
<evidence type="ECO:0000313" key="2">
    <source>
        <dbReference type="EMBL" id="KAK3604173.1"/>
    </source>
</evidence>
<dbReference type="SUPFAM" id="SSF53335">
    <property type="entry name" value="S-adenosyl-L-methionine-dependent methyltransferases"/>
    <property type="match status" value="1"/>
</dbReference>
<dbReference type="InterPro" id="IPR029063">
    <property type="entry name" value="SAM-dependent_MTases_sf"/>
</dbReference>
<evidence type="ECO:0008006" key="4">
    <source>
        <dbReference type="Google" id="ProtNLM"/>
    </source>
</evidence>
<proteinExistence type="predicted"/>
<dbReference type="Proteomes" id="UP001195483">
    <property type="component" value="Unassembled WGS sequence"/>
</dbReference>
<keyword evidence="1" id="KW-1133">Transmembrane helix</keyword>
<keyword evidence="1" id="KW-0812">Transmembrane</keyword>
<dbReference type="AlphaFoldDB" id="A0AAE0T636"/>
<keyword evidence="3" id="KW-1185">Reference proteome</keyword>
<dbReference type="InterPro" id="IPR007332">
    <property type="entry name" value="DUF411"/>
</dbReference>
<accession>A0AAE0T636</accession>